<dbReference type="Proteomes" id="UP001610563">
    <property type="component" value="Unassembled WGS sequence"/>
</dbReference>
<protein>
    <submittedName>
        <fullName evidence="7">Uncharacterized protein</fullName>
    </submittedName>
</protein>
<organism evidence="7 8">
    <name type="scientific">Aspergillus keveii</name>
    <dbReference type="NCBI Taxonomy" id="714993"/>
    <lineage>
        <taxon>Eukaryota</taxon>
        <taxon>Fungi</taxon>
        <taxon>Dikarya</taxon>
        <taxon>Ascomycota</taxon>
        <taxon>Pezizomycotina</taxon>
        <taxon>Eurotiomycetes</taxon>
        <taxon>Eurotiomycetidae</taxon>
        <taxon>Eurotiales</taxon>
        <taxon>Aspergillaceae</taxon>
        <taxon>Aspergillus</taxon>
        <taxon>Aspergillus subgen. Nidulantes</taxon>
    </lineage>
</organism>
<keyword evidence="2 6" id="KW-0812">Transmembrane</keyword>
<evidence type="ECO:0000256" key="5">
    <source>
        <dbReference type="SAM" id="MobiDB-lite"/>
    </source>
</evidence>
<feature type="region of interest" description="Disordered" evidence="5">
    <location>
        <begin position="207"/>
        <end position="321"/>
    </location>
</feature>
<dbReference type="CDD" id="cd12087">
    <property type="entry name" value="TM_EGFR-like"/>
    <property type="match status" value="1"/>
</dbReference>
<dbReference type="PANTHER" id="PTHR15549:SF27">
    <property type="entry name" value="CHITIN-BINDING TYPE-1 DOMAIN-CONTAINING PROTEIN"/>
    <property type="match status" value="1"/>
</dbReference>
<comment type="subcellular location">
    <subcellularLocation>
        <location evidence="1">Membrane</location>
        <topology evidence="1">Single-pass membrane protein</topology>
    </subcellularLocation>
</comment>
<dbReference type="InterPro" id="IPR051694">
    <property type="entry name" value="Immunoregulatory_rcpt-like"/>
</dbReference>
<gene>
    <name evidence="7" type="ORF">BJX66DRAFT_305499</name>
</gene>
<reference evidence="7 8" key="1">
    <citation type="submission" date="2024-07" db="EMBL/GenBank/DDBJ databases">
        <title>Section-level genome sequencing and comparative genomics of Aspergillus sections Usti and Cavernicolus.</title>
        <authorList>
            <consortium name="Lawrence Berkeley National Laboratory"/>
            <person name="Nybo J.L."/>
            <person name="Vesth T.C."/>
            <person name="Theobald S."/>
            <person name="Frisvad J.C."/>
            <person name="Larsen T.O."/>
            <person name="Kjaerboelling I."/>
            <person name="Rothschild-Mancinelli K."/>
            <person name="Lyhne E.K."/>
            <person name="Kogle M.E."/>
            <person name="Barry K."/>
            <person name="Clum A."/>
            <person name="Na H."/>
            <person name="Ledsgaard L."/>
            <person name="Lin J."/>
            <person name="Lipzen A."/>
            <person name="Kuo A."/>
            <person name="Riley R."/>
            <person name="Mondo S."/>
            <person name="Labutti K."/>
            <person name="Haridas S."/>
            <person name="Pangalinan J."/>
            <person name="Salamov A.A."/>
            <person name="Simmons B.A."/>
            <person name="Magnuson J.K."/>
            <person name="Chen J."/>
            <person name="Drula E."/>
            <person name="Henrissat B."/>
            <person name="Wiebenga A."/>
            <person name="Lubbers R.J."/>
            <person name="Gomes A.C."/>
            <person name="Makela M.R."/>
            <person name="Stajich J."/>
            <person name="Grigoriev I.V."/>
            <person name="Mortensen U.H."/>
            <person name="De Vries R.P."/>
            <person name="Baker S.E."/>
            <person name="Andersen M.R."/>
        </authorList>
    </citation>
    <scope>NUCLEOTIDE SEQUENCE [LARGE SCALE GENOMIC DNA]</scope>
    <source>
        <strain evidence="7 8">CBS 209.92</strain>
    </source>
</reference>
<sequence>MSDSSDAECANGSSSSCNFTCPKGGTWYVCPEAPFFVGCCSSDPCHNVDANSTSPCPDVYAASFEPAIFDSILPNLCIGTNNSNWFTCNFTDPPFLGCCASNPCGTTDGCPDDDVLPAAWSSSVDGQFELFRDADTGDEDEGNGGDGLSGGAIAGIVVGAVAALLIVGALIWFFMRRRNKKAAGAGHGRTPSVVEGEQQRMYTGEYAGYQQPYPGSPYQDSQFSSPAGTTIGTGTNPKYMSGSSAGISLPSLSPNLPSESGRPISEMYSNPETDNGQHHQRSSSQNYGLGVYGGTQKPEPIQELDSTTPEVHELDGGSRLK</sequence>
<comment type="caution">
    <text evidence="7">The sequence shown here is derived from an EMBL/GenBank/DDBJ whole genome shotgun (WGS) entry which is preliminary data.</text>
</comment>
<feature type="compositionally biased region" description="Polar residues" evidence="5">
    <location>
        <begin position="218"/>
        <end position="246"/>
    </location>
</feature>
<keyword evidence="4 6" id="KW-0472">Membrane</keyword>
<feature type="compositionally biased region" description="Low complexity" evidence="5">
    <location>
        <begin position="248"/>
        <end position="260"/>
    </location>
</feature>
<dbReference type="PANTHER" id="PTHR15549">
    <property type="entry name" value="PAIRED IMMUNOGLOBULIN-LIKE TYPE 2 RECEPTOR"/>
    <property type="match status" value="1"/>
</dbReference>
<dbReference type="EMBL" id="JBFTWV010000054">
    <property type="protein sequence ID" value="KAL2793704.1"/>
    <property type="molecule type" value="Genomic_DNA"/>
</dbReference>
<keyword evidence="3 6" id="KW-1133">Transmembrane helix</keyword>
<accession>A0ABR4G3W3</accession>
<evidence type="ECO:0000313" key="7">
    <source>
        <dbReference type="EMBL" id="KAL2793704.1"/>
    </source>
</evidence>
<evidence type="ECO:0000313" key="8">
    <source>
        <dbReference type="Proteomes" id="UP001610563"/>
    </source>
</evidence>
<feature type="transmembrane region" description="Helical" evidence="6">
    <location>
        <begin position="152"/>
        <end position="174"/>
    </location>
</feature>
<feature type="compositionally biased region" description="Basic and acidic residues" evidence="5">
    <location>
        <begin position="310"/>
        <end position="321"/>
    </location>
</feature>
<name>A0ABR4G3W3_9EURO</name>
<evidence type="ECO:0000256" key="3">
    <source>
        <dbReference type="ARBA" id="ARBA00022989"/>
    </source>
</evidence>
<keyword evidence="8" id="KW-1185">Reference proteome</keyword>
<evidence type="ECO:0000256" key="2">
    <source>
        <dbReference type="ARBA" id="ARBA00022692"/>
    </source>
</evidence>
<evidence type="ECO:0000256" key="1">
    <source>
        <dbReference type="ARBA" id="ARBA00004167"/>
    </source>
</evidence>
<proteinExistence type="predicted"/>
<evidence type="ECO:0000256" key="4">
    <source>
        <dbReference type="ARBA" id="ARBA00023136"/>
    </source>
</evidence>
<evidence type="ECO:0000256" key="6">
    <source>
        <dbReference type="SAM" id="Phobius"/>
    </source>
</evidence>